<dbReference type="InterPro" id="IPR050266">
    <property type="entry name" value="AB_hydrolase_sf"/>
</dbReference>
<organism evidence="2 3">
    <name type="scientific">Arthrobacter jiangjiafuii</name>
    <dbReference type="NCBI Taxonomy" id="2817475"/>
    <lineage>
        <taxon>Bacteria</taxon>
        <taxon>Bacillati</taxon>
        <taxon>Actinomycetota</taxon>
        <taxon>Actinomycetes</taxon>
        <taxon>Micrococcales</taxon>
        <taxon>Micrococcaceae</taxon>
        <taxon>Arthrobacter</taxon>
    </lineage>
</organism>
<feature type="domain" description="AB hydrolase-1" evidence="1">
    <location>
        <begin position="28"/>
        <end position="247"/>
    </location>
</feature>
<dbReference type="GO" id="GO:0046464">
    <property type="term" value="P:acylglycerol catabolic process"/>
    <property type="evidence" value="ECO:0007669"/>
    <property type="project" value="TreeGrafter"/>
</dbReference>
<name>A0A975R2B9_9MICC</name>
<dbReference type="KEGG" id="ajg:KKR91_07435"/>
<sequence>MDSEVRKLKLRTGITVPCLVEGDPDAAPLLLLHAWGESRGSFDRLLPGLAGFRIYAPDLRGQGDADKPQDGYSLAEQADDAAAILEALGLDRAAVLGSSSGGYVAQQLAVEHPEVVAALVLVGAPLSLQGRPPFADDVDRLSDPVSGDWVRDSFSWYPLVQEVPQWFIEDRVRDGVKMPAHAWKRILRGLYRAVPPTEAGTIDAPTLILWGAQDGLLPRGDQDTLADRITGSALTVYPDAAHLVLWECPDRVAADATSFLGSLPGLS</sequence>
<dbReference type="PANTHER" id="PTHR43798:SF5">
    <property type="entry name" value="MONOACYLGLYCEROL LIPASE ABHD6"/>
    <property type="match status" value="1"/>
</dbReference>
<accession>A0A975R2B9</accession>
<dbReference type="InterPro" id="IPR029058">
    <property type="entry name" value="AB_hydrolase_fold"/>
</dbReference>
<proteinExistence type="predicted"/>
<dbReference type="Proteomes" id="UP000676885">
    <property type="component" value="Chromosome"/>
</dbReference>
<dbReference type="PRINTS" id="PR00111">
    <property type="entry name" value="ABHYDROLASE"/>
</dbReference>
<dbReference type="GO" id="GO:0047372">
    <property type="term" value="F:monoacylglycerol lipase activity"/>
    <property type="evidence" value="ECO:0007669"/>
    <property type="project" value="TreeGrafter"/>
</dbReference>
<dbReference type="Pfam" id="PF00561">
    <property type="entry name" value="Abhydrolase_1"/>
    <property type="match status" value="1"/>
</dbReference>
<dbReference type="GO" id="GO:0016020">
    <property type="term" value="C:membrane"/>
    <property type="evidence" value="ECO:0007669"/>
    <property type="project" value="TreeGrafter"/>
</dbReference>
<evidence type="ECO:0000313" key="3">
    <source>
        <dbReference type="Proteomes" id="UP000676885"/>
    </source>
</evidence>
<dbReference type="RefSeq" id="WP_210231053.1">
    <property type="nucleotide sequence ID" value="NZ_CP076022.1"/>
</dbReference>
<keyword evidence="3" id="KW-1185">Reference proteome</keyword>
<dbReference type="EMBL" id="CP076022">
    <property type="protein sequence ID" value="QWC11376.1"/>
    <property type="molecule type" value="Genomic_DNA"/>
</dbReference>
<gene>
    <name evidence="2" type="ORF">KKR91_07435</name>
</gene>
<dbReference type="InterPro" id="IPR000073">
    <property type="entry name" value="AB_hydrolase_1"/>
</dbReference>
<reference evidence="2 3" key="1">
    <citation type="submission" date="2021-05" db="EMBL/GenBank/DDBJ databases">
        <title>Novel species in genus Arthrobacter.</title>
        <authorList>
            <person name="Zhang G."/>
        </authorList>
    </citation>
    <scope>NUCLEOTIDE SEQUENCE [LARGE SCALE GENOMIC DNA]</scope>
    <source>
        <strain evidence="3">zg-ZUI227</strain>
    </source>
</reference>
<dbReference type="Gene3D" id="3.40.50.1820">
    <property type="entry name" value="alpha/beta hydrolase"/>
    <property type="match status" value="1"/>
</dbReference>
<dbReference type="AlphaFoldDB" id="A0A975R2B9"/>
<protein>
    <submittedName>
        <fullName evidence="2">Alpha/beta hydrolase</fullName>
    </submittedName>
</protein>
<dbReference type="SUPFAM" id="SSF53474">
    <property type="entry name" value="alpha/beta-Hydrolases"/>
    <property type="match status" value="1"/>
</dbReference>
<keyword evidence="2" id="KW-0378">Hydrolase</keyword>
<dbReference type="PANTHER" id="PTHR43798">
    <property type="entry name" value="MONOACYLGLYCEROL LIPASE"/>
    <property type="match status" value="1"/>
</dbReference>
<evidence type="ECO:0000259" key="1">
    <source>
        <dbReference type="Pfam" id="PF00561"/>
    </source>
</evidence>
<evidence type="ECO:0000313" key="2">
    <source>
        <dbReference type="EMBL" id="QWC11376.1"/>
    </source>
</evidence>